<feature type="domain" description="Beta-lactamase hydrolase-like protein phosphatase-like" evidence="1">
    <location>
        <begin position="3"/>
        <end position="108"/>
    </location>
</feature>
<dbReference type="Proteomes" id="UP001597106">
    <property type="component" value="Unassembled WGS sequence"/>
</dbReference>
<sequence length="143" mass="15053">MNLKQIDQHYSISDQLTPEDLNALAAQGTTLVVNFRPDGEGGGSQPTSEALASQAAALGMAYAYIPVVPNQISTEHVAQLQTLLTSHPGPVVGFCRTGNRANQVYQLALQSPAVAAQSKPACCGGSAETKEGLLDKVKGWFKE</sequence>
<keyword evidence="3" id="KW-1185">Reference proteome</keyword>
<keyword evidence="2" id="KW-0378">Hydrolase</keyword>
<protein>
    <submittedName>
        <fullName evidence="2">Beta-lactamase hydrolase domain-containing protein</fullName>
    </submittedName>
</protein>
<dbReference type="InterPro" id="IPR029021">
    <property type="entry name" value="Prot-tyrosine_phosphatase-like"/>
</dbReference>
<dbReference type="SUPFAM" id="SSF52799">
    <property type="entry name" value="(Phosphotyrosine protein) phosphatases II"/>
    <property type="match status" value="1"/>
</dbReference>
<evidence type="ECO:0000259" key="1">
    <source>
        <dbReference type="Pfam" id="PF04273"/>
    </source>
</evidence>
<name>A0ABW3GK32_9PROT</name>
<dbReference type="EMBL" id="JBHTJW010000003">
    <property type="protein sequence ID" value="MFD0930783.1"/>
    <property type="molecule type" value="Genomic_DNA"/>
</dbReference>
<dbReference type="RefSeq" id="WP_379077635.1">
    <property type="nucleotide sequence ID" value="NZ_JBHTJW010000003.1"/>
</dbReference>
<dbReference type="InterPro" id="IPR005939">
    <property type="entry name" value="BLH_phosphatase-like"/>
</dbReference>
<comment type="caution">
    <text evidence="2">The sequence shown here is derived from an EMBL/GenBank/DDBJ whole genome shotgun (WGS) entry which is preliminary data.</text>
</comment>
<dbReference type="Pfam" id="PF04273">
    <property type="entry name" value="BLH_phosphatase"/>
    <property type="match status" value="1"/>
</dbReference>
<accession>A0ABW3GK32</accession>
<organism evidence="2 3">
    <name type="scientific">Methylophilus glucosoxydans</name>
    <dbReference type="NCBI Taxonomy" id="752553"/>
    <lineage>
        <taxon>Bacteria</taxon>
        <taxon>Pseudomonadati</taxon>
        <taxon>Pseudomonadota</taxon>
        <taxon>Betaproteobacteria</taxon>
        <taxon>Nitrosomonadales</taxon>
        <taxon>Methylophilaceae</taxon>
        <taxon>Methylophilus</taxon>
    </lineage>
</organism>
<evidence type="ECO:0000313" key="3">
    <source>
        <dbReference type="Proteomes" id="UP001597106"/>
    </source>
</evidence>
<gene>
    <name evidence="2" type="ORF">ACFQ1T_13425</name>
</gene>
<evidence type="ECO:0000313" key="2">
    <source>
        <dbReference type="EMBL" id="MFD0930783.1"/>
    </source>
</evidence>
<dbReference type="GO" id="GO:0016787">
    <property type="term" value="F:hydrolase activity"/>
    <property type="evidence" value="ECO:0007669"/>
    <property type="project" value="UniProtKB-KW"/>
</dbReference>
<dbReference type="Gene3D" id="3.90.190.10">
    <property type="entry name" value="Protein tyrosine phosphatase superfamily"/>
    <property type="match status" value="1"/>
</dbReference>
<reference evidence="3" key="1">
    <citation type="journal article" date="2019" name="Int. J. Syst. Evol. Microbiol.">
        <title>The Global Catalogue of Microorganisms (GCM) 10K type strain sequencing project: providing services to taxonomists for standard genome sequencing and annotation.</title>
        <authorList>
            <consortium name="The Broad Institute Genomics Platform"/>
            <consortium name="The Broad Institute Genome Sequencing Center for Infectious Disease"/>
            <person name="Wu L."/>
            <person name="Ma J."/>
        </authorList>
    </citation>
    <scope>NUCLEOTIDE SEQUENCE [LARGE SCALE GENOMIC DNA]</scope>
    <source>
        <strain evidence="3">CCUG 59685</strain>
    </source>
</reference>
<proteinExistence type="predicted"/>